<evidence type="ECO:0000259" key="3">
    <source>
        <dbReference type="PROSITE" id="PS50110"/>
    </source>
</evidence>
<proteinExistence type="predicted"/>
<evidence type="ECO:0000313" key="5">
    <source>
        <dbReference type="Proteomes" id="UP000614047"/>
    </source>
</evidence>
<dbReference type="EMBL" id="JADOUA010000001">
    <property type="protein sequence ID" value="MBG6093949.1"/>
    <property type="molecule type" value="Genomic_DNA"/>
</dbReference>
<feature type="modified residue" description="4-aspartylphosphate" evidence="1">
    <location>
        <position position="54"/>
    </location>
</feature>
<protein>
    <submittedName>
        <fullName evidence="4">CheY-like chemotaxis protein</fullName>
    </submittedName>
</protein>
<feature type="compositionally biased region" description="Basic and acidic residues" evidence="2">
    <location>
        <begin position="69"/>
        <end position="92"/>
    </location>
</feature>
<evidence type="ECO:0000313" key="4">
    <source>
        <dbReference type="EMBL" id="MBG6093949.1"/>
    </source>
</evidence>
<evidence type="ECO:0000256" key="1">
    <source>
        <dbReference type="PROSITE-ProRule" id="PRU00169"/>
    </source>
</evidence>
<keyword evidence="1" id="KW-0597">Phosphoprotein</keyword>
<sequence>MAVRCLIVDDSSRFIAAARGLLDGGAVSVVGAATTADDALQKIDELRPDVVLLDIDLGPESGFEVARRLGERVESERAGSERAGSEGAESERAGSGGAGGPRVILISARARADYEDLIAAVPVAGFLGKLELSPAAIIEMVSSC</sequence>
<feature type="region of interest" description="Disordered" evidence="2">
    <location>
        <begin position="69"/>
        <end position="101"/>
    </location>
</feature>
<dbReference type="CDD" id="cd00156">
    <property type="entry name" value="REC"/>
    <property type="match status" value="1"/>
</dbReference>
<dbReference type="InterPro" id="IPR011006">
    <property type="entry name" value="CheY-like_superfamily"/>
</dbReference>
<dbReference type="RefSeq" id="WP_197015948.1">
    <property type="nucleotide sequence ID" value="NZ_BAABES010000003.1"/>
</dbReference>
<dbReference type="PROSITE" id="PS50110">
    <property type="entry name" value="RESPONSE_REGULATORY"/>
    <property type="match status" value="1"/>
</dbReference>
<accession>A0A931GV72</accession>
<keyword evidence="5" id="KW-1185">Reference proteome</keyword>
<dbReference type="SMART" id="SM00448">
    <property type="entry name" value="REC"/>
    <property type="match status" value="1"/>
</dbReference>
<reference evidence="4" key="1">
    <citation type="submission" date="2020-11" db="EMBL/GenBank/DDBJ databases">
        <title>Sequencing the genomes of 1000 actinobacteria strains.</title>
        <authorList>
            <person name="Klenk H.-P."/>
        </authorList>
    </citation>
    <scope>NUCLEOTIDE SEQUENCE</scope>
    <source>
        <strain evidence="4">DSM 43175</strain>
    </source>
</reference>
<dbReference type="AlphaFoldDB" id="A0A931GV72"/>
<dbReference type="InterPro" id="IPR001789">
    <property type="entry name" value="Sig_transdc_resp-reg_receiver"/>
</dbReference>
<dbReference type="Proteomes" id="UP000614047">
    <property type="component" value="Unassembled WGS sequence"/>
</dbReference>
<feature type="domain" description="Response regulatory" evidence="3">
    <location>
        <begin position="4"/>
        <end position="144"/>
    </location>
</feature>
<dbReference type="Pfam" id="PF00072">
    <property type="entry name" value="Response_reg"/>
    <property type="match status" value="1"/>
</dbReference>
<dbReference type="GO" id="GO:0000160">
    <property type="term" value="P:phosphorelay signal transduction system"/>
    <property type="evidence" value="ECO:0007669"/>
    <property type="project" value="InterPro"/>
</dbReference>
<organism evidence="4 5">
    <name type="scientific">Actinomadura viridis</name>
    <dbReference type="NCBI Taxonomy" id="58110"/>
    <lineage>
        <taxon>Bacteria</taxon>
        <taxon>Bacillati</taxon>
        <taxon>Actinomycetota</taxon>
        <taxon>Actinomycetes</taxon>
        <taxon>Streptosporangiales</taxon>
        <taxon>Thermomonosporaceae</taxon>
        <taxon>Actinomadura</taxon>
    </lineage>
</organism>
<dbReference type="Gene3D" id="3.40.50.2300">
    <property type="match status" value="1"/>
</dbReference>
<comment type="caution">
    <text evidence="4">The sequence shown here is derived from an EMBL/GenBank/DDBJ whole genome shotgun (WGS) entry which is preliminary data.</text>
</comment>
<dbReference type="SUPFAM" id="SSF52172">
    <property type="entry name" value="CheY-like"/>
    <property type="match status" value="1"/>
</dbReference>
<gene>
    <name evidence="4" type="ORF">IW256_008062</name>
</gene>
<evidence type="ECO:0000256" key="2">
    <source>
        <dbReference type="SAM" id="MobiDB-lite"/>
    </source>
</evidence>
<name>A0A931GV72_9ACTN</name>